<evidence type="ECO:0000256" key="2">
    <source>
        <dbReference type="ARBA" id="ARBA00022741"/>
    </source>
</evidence>
<dbReference type="Pfam" id="PF00069">
    <property type="entry name" value="Pkinase"/>
    <property type="match status" value="1"/>
</dbReference>
<dbReference type="SUPFAM" id="SSF49785">
    <property type="entry name" value="Galactose-binding domain-like"/>
    <property type="match status" value="1"/>
</dbReference>
<dbReference type="InterPro" id="IPR001245">
    <property type="entry name" value="Ser-Thr/Tyr_kinase_cat_dom"/>
</dbReference>
<dbReference type="InterPro" id="IPR008979">
    <property type="entry name" value="Galactose-bd-like_sf"/>
</dbReference>
<name>A0ABR2KJ69_9EUKA</name>
<evidence type="ECO:0000256" key="3">
    <source>
        <dbReference type="ARBA" id="ARBA00022777"/>
    </source>
</evidence>
<dbReference type="InterPro" id="IPR045269">
    <property type="entry name" value="Atg1-like"/>
</dbReference>
<keyword evidence="2" id="KW-0547">Nucleotide-binding</keyword>
<keyword evidence="3" id="KW-0418">Kinase</keyword>
<keyword evidence="10" id="KW-1185">Reference proteome</keyword>
<gene>
    <name evidence="9" type="ORF">M9Y10_028314</name>
</gene>
<dbReference type="EMBL" id="JAPFFF010000004">
    <property type="protein sequence ID" value="KAK8891109.1"/>
    <property type="molecule type" value="Genomic_DNA"/>
</dbReference>
<proteinExistence type="predicted"/>
<feature type="coiled-coil region" evidence="6">
    <location>
        <begin position="357"/>
        <end position="409"/>
    </location>
</feature>
<evidence type="ECO:0000256" key="6">
    <source>
        <dbReference type="SAM" id="Coils"/>
    </source>
</evidence>
<evidence type="ECO:0000256" key="5">
    <source>
        <dbReference type="ARBA" id="ARBA00023170"/>
    </source>
</evidence>
<dbReference type="Gene3D" id="1.10.510.10">
    <property type="entry name" value="Transferase(Phosphotransferase) domain 1"/>
    <property type="match status" value="1"/>
</dbReference>
<dbReference type="PRINTS" id="PR00109">
    <property type="entry name" value="TYRKINASE"/>
</dbReference>
<evidence type="ECO:0000259" key="8">
    <source>
        <dbReference type="PROSITE" id="PS50011"/>
    </source>
</evidence>
<dbReference type="PANTHER" id="PTHR24348">
    <property type="entry name" value="SERINE/THREONINE-PROTEIN KINASE UNC-51-RELATED"/>
    <property type="match status" value="1"/>
</dbReference>
<dbReference type="SUPFAM" id="SSF56112">
    <property type="entry name" value="Protein kinase-like (PK-like)"/>
    <property type="match status" value="1"/>
</dbReference>
<keyword evidence="5" id="KW-0675">Receptor</keyword>
<keyword evidence="4" id="KW-0067">ATP-binding</keyword>
<dbReference type="Proteomes" id="UP001470230">
    <property type="component" value="Unassembled WGS sequence"/>
</dbReference>
<dbReference type="PROSITE" id="PS00108">
    <property type="entry name" value="PROTEIN_KINASE_ST"/>
    <property type="match status" value="1"/>
</dbReference>
<keyword evidence="6" id="KW-0175">Coiled coil</keyword>
<sequence>MSQKDQLKYRKFMLDIKNFSIVKQLQSGGFGSVFCVQKTDTQETFAAKVLTMKDDEKNYKRMISREIGIMVRCQHPTIIRFFGYALKDFNKQNNVTIFMELAKKGSLADLLHKIQKGLSDEVVNNTIRQIILVGIAYGMMFLHQNRIVHRDLKPENILLDEELHPHITDFGLSKFIESFSQSQSQQCGTCIYMAPEIIEGTHYNGKIDVYSFGILMYQVVTDTDPYPLLTKGKITPFKFNQKVVSENYRPTFTFPVKKSIQKLIERCWSKNPHERPTFEEIFKKLAYGSYDSIEDIYDERNEKEEEDQSDDDDNNRYYLDDVDVDEVISYAEDIQFSDNQFSNEDSDKVKQMVDRLIGPLKEENQKLKEKITKLENKLNNHIKRSEEIIDQQNKENGQLREIINELKEKVEKKHSSHSSHKSNKDESLKTKTSKTTITDDLPSPPPPPPASSTTSKSSKHQKSPRLSSSTSRTSSNEPPPPPPPPTATIGAPPPPPPPPKSPKSPSIHDLKERYDYVNEDDSLKGIIYNMTSLCKGSPIDHRFLKVTGSSSYGINYLPKFAADLSKNNCFISSYRDEEQWLSYDFEQIKIQPTFYTIKTPDKKIISNDDLLVNWVIEASNGKDSWQAIDTRCADLQFNDTQSFDIDHSKVKFKCFKYLRIRRTQIKSGRLAIEALEFFGKVIKP</sequence>
<dbReference type="PROSITE" id="PS50011">
    <property type="entry name" value="PROTEIN_KINASE_DOM"/>
    <property type="match status" value="1"/>
</dbReference>
<dbReference type="InterPro" id="IPR011009">
    <property type="entry name" value="Kinase-like_dom_sf"/>
</dbReference>
<keyword evidence="1" id="KW-0808">Transferase</keyword>
<evidence type="ECO:0000256" key="1">
    <source>
        <dbReference type="ARBA" id="ARBA00022679"/>
    </source>
</evidence>
<evidence type="ECO:0000256" key="4">
    <source>
        <dbReference type="ARBA" id="ARBA00022840"/>
    </source>
</evidence>
<comment type="caution">
    <text evidence="9">The sequence shown here is derived from an EMBL/GenBank/DDBJ whole genome shotgun (WGS) entry which is preliminary data.</text>
</comment>
<feature type="compositionally biased region" description="Pro residues" evidence="7">
    <location>
        <begin position="477"/>
        <end position="502"/>
    </location>
</feature>
<accession>A0ABR2KJ69</accession>
<organism evidence="9 10">
    <name type="scientific">Tritrichomonas musculus</name>
    <dbReference type="NCBI Taxonomy" id="1915356"/>
    <lineage>
        <taxon>Eukaryota</taxon>
        <taxon>Metamonada</taxon>
        <taxon>Parabasalia</taxon>
        <taxon>Tritrichomonadida</taxon>
        <taxon>Tritrichomonadidae</taxon>
        <taxon>Tritrichomonas</taxon>
    </lineage>
</organism>
<evidence type="ECO:0000256" key="7">
    <source>
        <dbReference type="SAM" id="MobiDB-lite"/>
    </source>
</evidence>
<dbReference type="InterPro" id="IPR008271">
    <property type="entry name" value="Ser/Thr_kinase_AS"/>
</dbReference>
<dbReference type="PANTHER" id="PTHR24348:SF22">
    <property type="entry name" value="NON-SPECIFIC SERINE_THREONINE PROTEIN KINASE"/>
    <property type="match status" value="1"/>
</dbReference>
<evidence type="ECO:0000313" key="10">
    <source>
        <dbReference type="Proteomes" id="UP001470230"/>
    </source>
</evidence>
<feature type="compositionally biased region" description="Low complexity" evidence="7">
    <location>
        <begin position="464"/>
        <end position="476"/>
    </location>
</feature>
<evidence type="ECO:0000313" key="9">
    <source>
        <dbReference type="EMBL" id="KAK8891109.1"/>
    </source>
</evidence>
<feature type="region of interest" description="Disordered" evidence="7">
    <location>
        <begin position="409"/>
        <end position="508"/>
    </location>
</feature>
<protein>
    <recommendedName>
        <fullName evidence="8">Protein kinase domain-containing protein</fullName>
    </recommendedName>
</protein>
<feature type="domain" description="Protein kinase" evidence="8">
    <location>
        <begin position="19"/>
        <end position="287"/>
    </location>
</feature>
<dbReference type="InterPro" id="IPR000719">
    <property type="entry name" value="Prot_kinase_dom"/>
</dbReference>
<dbReference type="SMART" id="SM00220">
    <property type="entry name" value="S_TKc"/>
    <property type="match status" value="1"/>
</dbReference>
<dbReference type="Gene3D" id="2.60.120.260">
    <property type="entry name" value="Galactose-binding domain-like"/>
    <property type="match status" value="1"/>
</dbReference>
<reference evidence="9 10" key="1">
    <citation type="submission" date="2024-04" db="EMBL/GenBank/DDBJ databases">
        <title>Tritrichomonas musculus Genome.</title>
        <authorList>
            <person name="Alves-Ferreira E."/>
            <person name="Grigg M."/>
            <person name="Lorenzi H."/>
            <person name="Galac M."/>
        </authorList>
    </citation>
    <scope>NUCLEOTIDE SEQUENCE [LARGE SCALE GENOMIC DNA]</scope>
    <source>
        <strain evidence="9 10">EAF2021</strain>
    </source>
</reference>